<evidence type="ECO:0000259" key="2">
    <source>
        <dbReference type="PROSITE" id="PS51840"/>
    </source>
</evidence>
<dbReference type="InterPro" id="IPR019448">
    <property type="entry name" value="NT-C2"/>
</dbReference>
<dbReference type="PROSITE" id="PS51840">
    <property type="entry name" value="C2_NT"/>
    <property type="match status" value="1"/>
</dbReference>
<dbReference type="OrthoDB" id="2019483at2759"/>
<dbReference type="STRING" id="3818.A0A444WNJ8"/>
<dbReference type="Gramene" id="arahy.Tifrunner.gnm2.ann2.Ah11g495100.1">
    <property type="protein sequence ID" value="arahy.Tifrunner.gnm2.ann2.Ah11g495100.1-CDS"/>
    <property type="gene ID" value="arahy.Tifrunner.gnm2.ann2.Ah11g495100"/>
</dbReference>
<dbReference type="PANTHER" id="PTHR33414">
    <property type="entry name" value="PROTEIN PLASTID MOVEMENT IMPAIRED 1-RELATED 1"/>
    <property type="match status" value="1"/>
</dbReference>
<feature type="compositionally biased region" description="Low complexity" evidence="1">
    <location>
        <begin position="39"/>
        <end position="54"/>
    </location>
</feature>
<dbReference type="EMBL" id="SDMP01000029">
    <property type="protein sequence ID" value="RYQ78822.1"/>
    <property type="molecule type" value="Genomic_DNA"/>
</dbReference>
<sequence>MEENKSKQGSEEQNGEKSNQGSEEQKRFLRGVESISRALSLDGSSSKDSSSTPRTRSKSIRKAPPLPDPKSSPEAGKNDNLRKEKKSIWDSLKALSLSRNRKFECRFSLQVHLIEGLPSSFNDASICVYWKRKRDVMVTHPAKVILGAAEFEQMLTYTCTISGSKSRPQNSAKYEPKHSSLYASMVGAAELDLGKHRVDLTRFLPLTLEELSEEKSSGKWSTSFRLSGAAKGAVMNVSFGYVVVGSRGTIDNQDSPNELGLGQNDSPSAMQLDKAHGLTKTDLLRTGSLPIFSPDYSSQNAEEVMDLHEVIPLPKSASSGDIFHQSPDIEEICSPYRPKDYEENINKPDSSDIENENPKNHQDIEEKTSPHACSKPEYLVFQVNVETVKPEDFPSTNSRNEKHEGCESNGYSVVDKAIEFFSSYERVNLEQSSMKAVVKKHTFNSTNTLDSVAEQVSSQDTVKHDTQEKALVCEFYHQDDLCTQKLPLQEADSALDSVKDLEVVAQVSGQEENPEEWEGDGFSAVDKGIECSSDEHVKLEVCTAKALVHDHKFDSTSILETAVKHDSEDEVNDGAEEKAIVHEFSHKELLLQEIGSALISVKDSPMIMEAKTEYKKRNTYSLDDVTGSFLSMLGIDDSPMKLSPKSGLESPRERLVTQFEMDSRSEGFSSFDVDKGSNNEIDDAHETSIGSEPLNFANCIKSSSFSEDLHAGHLVQLQHMSEEKAQALEEMETEALTCELGLNEKAFQHSPPKNYASYESPIHALPEEPLRLPPLAEGLGHCLQTSNGGFLRSMSPSLFKNSRSSGRLVMQISHPVVVPAEMGSGMMEIVQCLALMGIEKLSMLAKKLMPLEDITGKTIQQIAWEAMTIKGKERQCHLQHNLVTQEDTTCVLRGLKGTSSGSVGNQTGSEFVAFEALAPLAMDKIEALAMEGLRIQSGMEETDAPSNITAQSFGDISALHAKGNNSNESDEAVALGLIETKDSSVVDGIMSLSLSLDEWMRLDSGEIDDIDNINEHTSKILAAHHVNSLDLIHRISNIKRKRGKEPERKHGLLGNNFTVALMVQLRDPLRSFESVGTPMLALIQVKREFFPPKPRNLSEVGNTDEEEDDDCKTIGKVETEKPSEGEGIPQFRITEVHVAGLKTEPAYKKKDWRSWGTSRHQKSGSRWLLANGMGKCEKNPFLKSKPVSTCNAPLTPKVQPNDILWSISYRMYGTGDKRVDLTALNSPIRNPNIFIRNETRRPR</sequence>
<dbReference type="Pfam" id="PF10358">
    <property type="entry name" value="NT-C2"/>
    <property type="match status" value="1"/>
</dbReference>
<name>A0A444WNJ8_ARAHY</name>
<dbReference type="AlphaFoldDB" id="A0A444WNJ8"/>
<feature type="compositionally biased region" description="Basic and acidic residues" evidence="1">
    <location>
        <begin position="1"/>
        <end position="10"/>
    </location>
</feature>
<accession>A0A444WNJ8</accession>
<comment type="caution">
    <text evidence="3">The sequence shown here is derived from an EMBL/GenBank/DDBJ whole genome shotgun (WGS) entry which is preliminary data.</text>
</comment>
<dbReference type="InterPro" id="IPR048972">
    <property type="entry name" value="PMI1_PMIR1-2_C"/>
</dbReference>
<evidence type="ECO:0000256" key="1">
    <source>
        <dbReference type="SAM" id="MobiDB-lite"/>
    </source>
</evidence>
<protein>
    <recommendedName>
        <fullName evidence="2">C2 NT-type domain-containing protein</fullName>
    </recommendedName>
</protein>
<feature type="region of interest" description="Disordered" evidence="1">
    <location>
        <begin position="1"/>
        <end position="82"/>
    </location>
</feature>
<gene>
    <name evidence="3" type="ORF">Ahy_Scaffold9g108576</name>
</gene>
<evidence type="ECO:0000313" key="3">
    <source>
        <dbReference type="EMBL" id="RYQ78822.1"/>
    </source>
</evidence>
<keyword evidence="4" id="KW-1185">Reference proteome</keyword>
<feature type="compositionally biased region" description="Basic and acidic residues" evidence="1">
    <location>
        <begin position="341"/>
        <end position="369"/>
    </location>
</feature>
<dbReference type="InterPro" id="IPR039614">
    <property type="entry name" value="PMI1-like"/>
</dbReference>
<dbReference type="Pfam" id="PF21745">
    <property type="entry name" value="PMI1_PMIR1-2_C"/>
    <property type="match status" value="1"/>
</dbReference>
<feature type="region of interest" description="Disordered" evidence="1">
    <location>
        <begin position="341"/>
        <end position="371"/>
    </location>
</feature>
<evidence type="ECO:0000313" key="4">
    <source>
        <dbReference type="Proteomes" id="UP000289738"/>
    </source>
</evidence>
<dbReference type="PANTHER" id="PTHR33414:SF1">
    <property type="entry name" value="PROTEIN PLASTID MOVEMENT IMPAIRED 1-RELATED 1"/>
    <property type="match status" value="1"/>
</dbReference>
<feature type="domain" description="C2 NT-type" evidence="2">
    <location>
        <begin position="95"/>
        <end position="243"/>
    </location>
</feature>
<reference evidence="3 4" key="1">
    <citation type="submission" date="2019-01" db="EMBL/GenBank/DDBJ databases">
        <title>Sequencing of cultivated peanut Arachis hypogaea provides insights into genome evolution and oil improvement.</title>
        <authorList>
            <person name="Chen X."/>
        </authorList>
    </citation>
    <scope>NUCLEOTIDE SEQUENCE [LARGE SCALE GENOMIC DNA]</scope>
    <source>
        <strain evidence="4">cv. Fuhuasheng</strain>
        <tissue evidence="3">Leaves</tissue>
    </source>
</reference>
<proteinExistence type="predicted"/>
<organism evidence="3 4">
    <name type="scientific">Arachis hypogaea</name>
    <name type="common">Peanut</name>
    <dbReference type="NCBI Taxonomy" id="3818"/>
    <lineage>
        <taxon>Eukaryota</taxon>
        <taxon>Viridiplantae</taxon>
        <taxon>Streptophyta</taxon>
        <taxon>Embryophyta</taxon>
        <taxon>Tracheophyta</taxon>
        <taxon>Spermatophyta</taxon>
        <taxon>Magnoliopsida</taxon>
        <taxon>eudicotyledons</taxon>
        <taxon>Gunneridae</taxon>
        <taxon>Pentapetalae</taxon>
        <taxon>rosids</taxon>
        <taxon>fabids</taxon>
        <taxon>Fabales</taxon>
        <taxon>Fabaceae</taxon>
        <taxon>Papilionoideae</taxon>
        <taxon>50 kb inversion clade</taxon>
        <taxon>dalbergioids sensu lato</taxon>
        <taxon>Dalbergieae</taxon>
        <taxon>Pterocarpus clade</taxon>
        <taxon>Arachis</taxon>
    </lineage>
</organism>
<dbReference type="Proteomes" id="UP000289738">
    <property type="component" value="Unassembled WGS sequence"/>
</dbReference>